<sequence length="686" mass="76964">MKNLNCELKQKSAFAGFCLYFLPILFVLALGVLPSCETDGDVPEVVIPDPDAKDTTDVVEPKDTVLVLEESDVADLDKFYKPAEHKNVDFFRSDSKWNFVRSKQSDHFIVFWEEGFGENPNSSDVPAEYRVDIDDLLTKAESFFDININQLKFAQLGAGTSNVDKYKLQIYLFYTQEWMAYGGGYDDLIGALWINPSTVHPVGSTIAHEIGHSFQYQTYADLLAYGGISNDFNRGYRYGYGGNGGNAFWEQCAQWQSFQSYPMEAFTSYNYSVHMDNYHRHFCHEWQRYASYWLHYYWAEKRGLDVIGKLWRECEGPEDPIETYMRINGLDVSQMNDELYDAYAHLVTWDVEAIRSNGSDFIGDYSYKLYQLEDGSYQVAYSKCPGTTGFNVIPLNVPDAGSVVTTSFRGLTPGSALAADDPGSYTDEEKVMTTRNYNSSSLTRAGWRYGYVALLNDGTRVYGDMNKSTSADVEFTVPEGCKKLWFVVSGAPSSYTSHPWDEIESNDDQWPYKVSFTNTDLLGNLTIDPNATPENLTLTYDISFAAADDYSGAVVNLYDNGDINDVAEALVMQPSAIAGIMLAAKETPQEGKIAFAAEESGGNINYETTANGYGFWFDSNGDAIGWGGDNDSKLFSEFSSSNFEFNIGQYPGKSSAGDKYTIKEAFVYTKDGEQYQITFVFNVTLQ</sequence>
<evidence type="ECO:0000256" key="1">
    <source>
        <dbReference type="SAM" id="Phobius"/>
    </source>
</evidence>
<dbReference type="Proteomes" id="UP001207408">
    <property type="component" value="Unassembled WGS sequence"/>
</dbReference>
<dbReference type="Pfam" id="PF19527">
    <property type="entry name" value="DUF6055"/>
    <property type="match status" value="1"/>
</dbReference>
<name>A0AAE3SJ45_9BACT</name>
<reference evidence="3" key="1">
    <citation type="submission" date="2022-10" db="EMBL/GenBank/DDBJ databases">
        <authorList>
            <person name="Yu W.X."/>
        </authorList>
    </citation>
    <scope>NUCLEOTIDE SEQUENCE</scope>
    <source>
        <strain evidence="3">D04</strain>
    </source>
</reference>
<dbReference type="InterPro" id="IPR045690">
    <property type="entry name" value="DUF6055"/>
</dbReference>
<dbReference type="InterPro" id="IPR032339">
    <property type="entry name" value="DUF4859"/>
</dbReference>
<comment type="caution">
    <text evidence="3">The sequence shown here is derived from an EMBL/GenBank/DDBJ whole genome shotgun (WGS) entry which is preliminary data.</text>
</comment>
<keyword evidence="1" id="KW-1133">Transmembrane helix</keyword>
<keyword evidence="4" id="KW-1185">Reference proteome</keyword>
<proteinExistence type="predicted"/>
<dbReference type="Pfam" id="PF16151">
    <property type="entry name" value="DUF4859"/>
    <property type="match status" value="1"/>
</dbReference>
<evidence type="ECO:0000313" key="3">
    <source>
        <dbReference type="EMBL" id="MCW3805385.1"/>
    </source>
</evidence>
<dbReference type="EMBL" id="JAPDPI010000010">
    <property type="protein sequence ID" value="MCW3805385.1"/>
    <property type="molecule type" value="Genomic_DNA"/>
</dbReference>
<keyword evidence="1" id="KW-0812">Transmembrane</keyword>
<protein>
    <submittedName>
        <fullName evidence="3">DUF4859 domain-containing protein</fullName>
    </submittedName>
</protein>
<evidence type="ECO:0000259" key="2">
    <source>
        <dbReference type="Pfam" id="PF16151"/>
    </source>
</evidence>
<feature type="transmembrane region" description="Helical" evidence="1">
    <location>
        <begin position="12"/>
        <end position="33"/>
    </location>
</feature>
<keyword evidence="1" id="KW-0472">Membrane</keyword>
<gene>
    <name evidence="3" type="ORF">OM074_07080</name>
</gene>
<dbReference type="RefSeq" id="WP_301198756.1">
    <property type="nucleotide sequence ID" value="NZ_JAPDPI010000010.1"/>
</dbReference>
<accession>A0AAE3SJ45</accession>
<organism evidence="3 4">
    <name type="scientific">Plebeiibacterium marinum</name>
    <dbReference type="NCBI Taxonomy" id="2992111"/>
    <lineage>
        <taxon>Bacteria</taxon>
        <taxon>Pseudomonadati</taxon>
        <taxon>Bacteroidota</taxon>
        <taxon>Bacteroidia</taxon>
        <taxon>Marinilabiliales</taxon>
        <taxon>Marinilabiliaceae</taxon>
        <taxon>Plebeiibacterium</taxon>
    </lineage>
</organism>
<feature type="domain" description="DUF4859" evidence="2">
    <location>
        <begin position="549"/>
        <end position="671"/>
    </location>
</feature>
<evidence type="ECO:0000313" key="4">
    <source>
        <dbReference type="Proteomes" id="UP001207408"/>
    </source>
</evidence>
<dbReference type="AlphaFoldDB" id="A0AAE3SJ45"/>